<dbReference type="Proteomes" id="UP001567538">
    <property type="component" value="Unassembled WGS sequence"/>
</dbReference>
<evidence type="ECO:0000313" key="1">
    <source>
        <dbReference type="EMBL" id="KAL1541094.1"/>
    </source>
</evidence>
<reference evidence="1 2" key="1">
    <citation type="submission" date="2024-06" db="EMBL/GenBank/DDBJ databases">
        <title>A chromosome level genome sequence of Diviner's sage (Salvia divinorum).</title>
        <authorList>
            <person name="Ford S.A."/>
            <person name="Ro D.-K."/>
            <person name="Ness R.W."/>
            <person name="Phillips M.A."/>
        </authorList>
    </citation>
    <scope>NUCLEOTIDE SEQUENCE [LARGE SCALE GENOMIC DNA]</scope>
    <source>
        <strain evidence="1">SAF-2024a</strain>
        <tissue evidence="1">Leaf</tissue>
    </source>
</reference>
<keyword evidence="2" id="KW-1185">Reference proteome</keyword>
<accession>A0ABD1GAJ7</accession>
<gene>
    <name evidence="1" type="ORF">AAHA92_25354</name>
</gene>
<evidence type="ECO:0000313" key="2">
    <source>
        <dbReference type="Proteomes" id="UP001567538"/>
    </source>
</evidence>
<organism evidence="1 2">
    <name type="scientific">Salvia divinorum</name>
    <name type="common">Maria pastora</name>
    <name type="synonym">Diviner's sage</name>
    <dbReference type="NCBI Taxonomy" id="28513"/>
    <lineage>
        <taxon>Eukaryota</taxon>
        <taxon>Viridiplantae</taxon>
        <taxon>Streptophyta</taxon>
        <taxon>Embryophyta</taxon>
        <taxon>Tracheophyta</taxon>
        <taxon>Spermatophyta</taxon>
        <taxon>Magnoliopsida</taxon>
        <taxon>eudicotyledons</taxon>
        <taxon>Gunneridae</taxon>
        <taxon>Pentapetalae</taxon>
        <taxon>asterids</taxon>
        <taxon>lamiids</taxon>
        <taxon>Lamiales</taxon>
        <taxon>Lamiaceae</taxon>
        <taxon>Nepetoideae</taxon>
        <taxon>Mentheae</taxon>
        <taxon>Salviinae</taxon>
        <taxon>Salvia</taxon>
        <taxon>Salvia subgen. Calosphace</taxon>
    </lineage>
</organism>
<proteinExistence type="predicted"/>
<dbReference type="EMBL" id="JBEAFC010000009">
    <property type="protein sequence ID" value="KAL1541094.1"/>
    <property type="molecule type" value="Genomic_DNA"/>
</dbReference>
<protein>
    <submittedName>
        <fullName evidence="1">Uncharacterized protein</fullName>
    </submittedName>
</protein>
<dbReference type="AlphaFoldDB" id="A0ABD1GAJ7"/>
<name>A0ABD1GAJ7_SALDI</name>
<comment type="caution">
    <text evidence="1">The sequence shown here is derived from an EMBL/GenBank/DDBJ whole genome shotgun (WGS) entry which is preliminary data.</text>
</comment>
<sequence>MLCIAGDFLLYFHGCQSTSRRYFMLTSDMLLGFSAIPWSMMALTGSLQFPSSPHQTPIPKMKINGRKN</sequence>